<feature type="compositionally biased region" description="Low complexity" evidence="8">
    <location>
        <begin position="936"/>
        <end position="948"/>
    </location>
</feature>
<name>A0AAF0ETS6_9BASI</name>
<evidence type="ECO:0000256" key="5">
    <source>
        <dbReference type="ARBA" id="ARBA00022776"/>
    </source>
</evidence>
<evidence type="ECO:0000256" key="7">
    <source>
        <dbReference type="ARBA" id="ARBA00023306"/>
    </source>
</evidence>
<keyword evidence="6" id="KW-0226">DNA condensation</keyword>
<proteinExistence type="inferred from homology"/>
<comment type="similarity">
    <text evidence="2">Belongs to the CND3 (condensin subunit 3) family.</text>
</comment>
<dbReference type="GO" id="GO:0007076">
    <property type="term" value="P:mitotic chromosome condensation"/>
    <property type="evidence" value="ECO:0007669"/>
    <property type="project" value="InterPro"/>
</dbReference>
<dbReference type="GO" id="GO:0000793">
    <property type="term" value="C:condensed chromosome"/>
    <property type="evidence" value="ECO:0007669"/>
    <property type="project" value="TreeGrafter"/>
</dbReference>
<feature type="region of interest" description="Disordered" evidence="8">
    <location>
        <begin position="936"/>
        <end position="986"/>
    </location>
</feature>
<evidence type="ECO:0000256" key="3">
    <source>
        <dbReference type="ARBA" id="ARBA00022454"/>
    </source>
</evidence>
<evidence type="ECO:0000256" key="6">
    <source>
        <dbReference type="ARBA" id="ARBA00023067"/>
    </source>
</evidence>
<evidence type="ECO:0000256" key="8">
    <source>
        <dbReference type="SAM" id="MobiDB-lite"/>
    </source>
</evidence>
<dbReference type="AlphaFoldDB" id="A0AAF0ETS6"/>
<dbReference type="InterPro" id="IPR027165">
    <property type="entry name" value="CND3"/>
</dbReference>
<keyword evidence="5" id="KW-0498">Mitosis</keyword>
<evidence type="ECO:0000313" key="10">
    <source>
        <dbReference type="EMBL" id="WFD36640.1"/>
    </source>
</evidence>
<feature type="region of interest" description="Disordered" evidence="8">
    <location>
        <begin position="509"/>
        <end position="528"/>
    </location>
</feature>
<evidence type="ECO:0000256" key="2">
    <source>
        <dbReference type="ARBA" id="ARBA00006533"/>
    </source>
</evidence>
<keyword evidence="4" id="KW-0132">Cell division</keyword>
<dbReference type="PANTHER" id="PTHR14418">
    <property type="entry name" value="CONDENSIN COMPLEX SUBUNIT 3-RELATED"/>
    <property type="match status" value="1"/>
</dbReference>
<evidence type="ECO:0000256" key="1">
    <source>
        <dbReference type="ARBA" id="ARBA00004286"/>
    </source>
</evidence>
<keyword evidence="7" id="KW-0131">Cell cycle</keyword>
<keyword evidence="3" id="KW-0158">Chromosome</keyword>
<dbReference type="PANTHER" id="PTHR14418:SF5">
    <property type="entry name" value="CONDENSIN COMPLEX SUBUNIT 3"/>
    <property type="match status" value="1"/>
</dbReference>
<evidence type="ECO:0000256" key="4">
    <source>
        <dbReference type="ARBA" id="ARBA00022618"/>
    </source>
</evidence>
<evidence type="ECO:0000313" key="11">
    <source>
        <dbReference type="Proteomes" id="UP001219933"/>
    </source>
</evidence>
<dbReference type="Pfam" id="PF12719">
    <property type="entry name" value="Cnd3"/>
    <property type="match status" value="1"/>
</dbReference>
<evidence type="ECO:0000259" key="9">
    <source>
        <dbReference type="Pfam" id="PF12719"/>
    </source>
</evidence>
<dbReference type="GO" id="GO:0051301">
    <property type="term" value="P:cell division"/>
    <property type="evidence" value="ECO:0007669"/>
    <property type="project" value="UniProtKB-KW"/>
</dbReference>
<sequence length="986" mass="108921">MTRVDVVGTRAQIAAHFQDAQLTLTNHRKNSVSLFRIHTACAAETEQTPRGTRLVGEKVFNDAFFSFVDRILVRKKGDTHADRALKFVSTYIAYAQEHFRTAATRAGAAEDSDTPATRLVTILIKHLLKGFHAKDKNVRLRSCTCVSMLISTVEAVDDDVYEMLSGFLQERVADKEASVRVQAVVALARLQMEEDSAGTTAMLLHVMRHDPSADVRRAALLNVPLTPQNLPHLLERLQDVDAANRRCVYLGVLKTLLDEQPKEDVDGVQCVTSLGLGEAALAEVVKTGMHEREESVRRAARKLAHHWLKACGNDLLLLLEELHVSTSGNGEPVLLALIEDHAEVQDAAAKLVSQREFWTEMSPERAVLARCLIQYLRAKSLDARIEECMPPVTALAFTIQREYEALSDMLEQQAAEELEEDMPAIQDARSEESVFVLEELLTLAIKADFGDESGRRKMFALVREMLANAWLPGALIPRCLDVLLGLSAGQRDFVQMVVELVQALEDDSEAAEAPGAADTTQGVPQTPARDTLSWQTRLAADTPAQTAQRAALDARRLVIVRAMLERVASSMQDNVAFHGLIPQLIVPAVKSKDATIREQGLACLGLCSLLDAQMALDTFPLLLDQIQRAEGEIRQRCIECMFDLLVVHGVDVLVARSAQVATESEYEGDEVRGLQFARQQLLGFLLGLLEDDDPVAQATAAEGFAKLLLTGVVTSDDVVKSLVLIYMSPDTADNQALRQCLSYFLPLFCSSHARHQRIIERVFYDVFEILAEAYDARDADTQMVSPAQVAMQLAEWSSPERLVEGLSERDELVHVDLAQTTLQRLFGIESRDLRRALGQMLSKLYFPAELAPARVRVLALLAAHVAQRTDDSVFRNALGRFGAVLEKRYSAALEGWNPEGAATDGTLDQPETEYLKSFLGALPPVLRLPSTLRATRSRRTASTASQSTINTWQEDEDEVDDEDDGDGESVLSPHPQVTIDQDELAI</sequence>
<reference evidence="10" key="1">
    <citation type="submission" date="2023-03" db="EMBL/GenBank/DDBJ databases">
        <title>Mating type loci evolution in Malassezia.</title>
        <authorList>
            <person name="Coelho M.A."/>
        </authorList>
    </citation>
    <scope>NUCLEOTIDE SEQUENCE</scope>
    <source>
        <strain evidence="10">CBS 11721</strain>
    </source>
</reference>
<feature type="domain" description="Nuclear condensin complex subunit 3 C-terminal" evidence="9">
    <location>
        <begin position="556"/>
        <end position="846"/>
    </location>
</feature>
<gene>
    <name evidence="10" type="primary">YCG1</name>
    <name evidence="10" type="ORF">MCUN1_003527</name>
</gene>
<dbReference type="Gene3D" id="1.25.10.10">
    <property type="entry name" value="Leucine-rich Repeat Variant"/>
    <property type="match status" value="2"/>
</dbReference>
<accession>A0AAF0ETS6</accession>
<dbReference type="InterPro" id="IPR025977">
    <property type="entry name" value="Cnd3_C"/>
</dbReference>
<dbReference type="GO" id="GO:0000796">
    <property type="term" value="C:condensin complex"/>
    <property type="evidence" value="ECO:0007669"/>
    <property type="project" value="InterPro"/>
</dbReference>
<feature type="compositionally biased region" description="Acidic residues" evidence="8">
    <location>
        <begin position="953"/>
        <end position="967"/>
    </location>
</feature>
<dbReference type="InterPro" id="IPR011989">
    <property type="entry name" value="ARM-like"/>
</dbReference>
<dbReference type="SUPFAM" id="SSF48371">
    <property type="entry name" value="ARM repeat"/>
    <property type="match status" value="1"/>
</dbReference>
<comment type="subcellular location">
    <subcellularLocation>
        <location evidence="1">Chromosome</location>
    </subcellularLocation>
</comment>
<keyword evidence="11" id="KW-1185">Reference proteome</keyword>
<protein>
    <submittedName>
        <fullName evidence="10">Chromosome condensation complex Condensin, subunit G</fullName>
    </submittedName>
</protein>
<dbReference type="Proteomes" id="UP001219933">
    <property type="component" value="Chromosome 5"/>
</dbReference>
<organism evidence="10 11">
    <name type="scientific">Malassezia cuniculi</name>
    <dbReference type="NCBI Taxonomy" id="948313"/>
    <lineage>
        <taxon>Eukaryota</taxon>
        <taxon>Fungi</taxon>
        <taxon>Dikarya</taxon>
        <taxon>Basidiomycota</taxon>
        <taxon>Ustilaginomycotina</taxon>
        <taxon>Malasseziomycetes</taxon>
        <taxon>Malasseziales</taxon>
        <taxon>Malasseziaceae</taxon>
        <taxon>Malassezia</taxon>
    </lineage>
</organism>
<dbReference type="EMBL" id="CP119881">
    <property type="protein sequence ID" value="WFD36640.1"/>
    <property type="molecule type" value="Genomic_DNA"/>
</dbReference>
<dbReference type="InterPro" id="IPR016024">
    <property type="entry name" value="ARM-type_fold"/>
</dbReference>